<evidence type="ECO:0000256" key="7">
    <source>
        <dbReference type="ARBA" id="ARBA00023134"/>
    </source>
</evidence>
<dbReference type="InterPro" id="IPR008280">
    <property type="entry name" value="Tub_FtsZ_C"/>
</dbReference>
<dbReference type="Gene3D" id="1.10.287.600">
    <property type="entry name" value="Helix hairpin bin"/>
    <property type="match status" value="1"/>
</dbReference>
<dbReference type="InterPro" id="IPR037103">
    <property type="entry name" value="Tubulin/FtsZ-like_C"/>
</dbReference>
<comment type="function">
    <text evidence="9">Tubulin is the major constituent of microtubules, a cylinder consisting of laterally associated linear protofilaments composed of alpha- and beta-tubulin heterodimers. Microtubules grow by the addition of GTP-tubulin dimers to the microtubule end, where a stabilizing cap forms. Below the cap, tubulin dimers are in GDP-bound state, owing to GTPase activity of alpha-tubulin.</text>
</comment>
<dbReference type="Pfam" id="PF03953">
    <property type="entry name" value="Tubulin_C"/>
    <property type="match status" value="1"/>
</dbReference>
<dbReference type="PROSITE" id="PS00227">
    <property type="entry name" value="TUBULIN"/>
    <property type="match status" value="1"/>
</dbReference>
<dbReference type="SUPFAM" id="SSF52490">
    <property type="entry name" value="Tubulin nucleotide-binding domain-like"/>
    <property type="match status" value="1"/>
</dbReference>
<dbReference type="InterPro" id="IPR003008">
    <property type="entry name" value="Tubulin_FtsZ_GTPase"/>
</dbReference>
<feature type="domain" description="Tubulin/FtsZ 2-layer sandwich" evidence="11">
    <location>
        <begin position="221"/>
        <end position="366"/>
    </location>
</feature>
<evidence type="ECO:0000259" key="11">
    <source>
        <dbReference type="SMART" id="SM00865"/>
    </source>
</evidence>
<evidence type="ECO:0000313" key="13">
    <source>
        <dbReference type="Proteomes" id="UP001162131"/>
    </source>
</evidence>
<keyword evidence="2" id="KW-0963">Cytoplasm</keyword>
<evidence type="ECO:0000256" key="8">
    <source>
        <dbReference type="ARBA" id="ARBA00049117"/>
    </source>
</evidence>
<dbReference type="InterPro" id="IPR002452">
    <property type="entry name" value="Alpha_tubulin"/>
</dbReference>
<dbReference type="InterPro" id="IPR000217">
    <property type="entry name" value="Tubulin"/>
</dbReference>
<dbReference type="PRINTS" id="PR01162">
    <property type="entry name" value="ALPHATUBULIN"/>
</dbReference>
<gene>
    <name evidence="12" type="ORF">BSTOLATCC_MIC27664</name>
</gene>
<comment type="similarity">
    <text evidence="1 9">Belongs to the tubulin family.</text>
</comment>
<protein>
    <recommendedName>
        <fullName evidence="9">Tubulin alpha chain</fullName>
    </recommendedName>
</protein>
<comment type="subunit">
    <text evidence="9">Dimer of alpha and beta chains. A typical microtubule is a hollow water-filled tube with an outer diameter of 25 nm and an inner diameter of 15 nM. Alpha-beta heterodimers associate head-to-tail to form protofilaments running lengthwise along the microtubule wall with the beta-tubulin subunit facing the microtubule plus end conferring a structural polarity. Microtubules usually have 13 protofilaments but different protofilament numbers can be found in some organisms and specialized cells.</text>
</comment>
<feature type="domain" description="Tubulin/FtsZ GTPase" evidence="10">
    <location>
        <begin position="22"/>
        <end position="219"/>
    </location>
</feature>
<evidence type="ECO:0000259" key="10">
    <source>
        <dbReference type="SMART" id="SM00864"/>
    </source>
</evidence>
<dbReference type="GO" id="GO:0007017">
    <property type="term" value="P:microtubule-based process"/>
    <property type="evidence" value="ECO:0007669"/>
    <property type="project" value="InterPro"/>
</dbReference>
<dbReference type="InterPro" id="IPR017975">
    <property type="entry name" value="Tubulin_CS"/>
</dbReference>
<dbReference type="SMART" id="SM00865">
    <property type="entry name" value="Tubulin_C"/>
    <property type="match status" value="1"/>
</dbReference>
<dbReference type="Pfam" id="PF00091">
    <property type="entry name" value="Tubulin"/>
    <property type="match status" value="1"/>
</dbReference>
<evidence type="ECO:0000313" key="12">
    <source>
        <dbReference type="EMBL" id="CAG9321093.1"/>
    </source>
</evidence>
<evidence type="ECO:0000256" key="3">
    <source>
        <dbReference type="ARBA" id="ARBA00022701"/>
    </source>
</evidence>
<dbReference type="SMART" id="SM00864">
    <property type="entry name" value="Tubulin"/>
    <property type="match status" value="1"/>
</dbReference>
<dbReference type="InterPro" id="IPR036525">
    <property type="entry name" value="Tubulin/FtsZ_GTPase_sf"/>
</dbReference>
<keyword evidence="4 9" id="KW-0547">Nucleotide-binding</keyword>
<dbReference type="SUPFAM" id="SSF55307">
    <property type="entry name" value="Tubulin C-terminal domain-like"/>
    <property type="match status" value="1"/>
</dbReference>
<dbReference type="PRINTS" id="PR01161">
    <property type="entry name" value="TUBULIN"/>
</dbReference>
<comment type="caution">
    <text evidence="12">The sequence shown here is derived from an EMBL/GenBank/DDBJ whole genome shotgun (WGS) entry which is preliminary data.</text>
</comment>
<dbReference type="AlphaFoldDB" id="A0AAU9JBX9"/>
<dbReference type="GO" id="GO:0005525">
    <property type="term" value="F:GTP binding"/>
    <property type="evidence" value="ECO:0007669"/>
    <property type="project" value="UniProtKB-UniRule"/>
</dbReference>
<dbReference type="Proteomes" id="UP001162131">
    <property type="component" value="Unassembled WGS sequence"/>
</dbReference>
<sequence length="408" mass="46374">MEHGLKNDRHFANEGDPYDDCLTSFFAETKENEYVPRSLFIDLEPTAINEVKRGINGRLFLPEQFISGKEDAASNYARGYYSIGNRVIDESLDKIRKIADNCTGLQGFFIFDSVGGGTGSGFGSLLLENLSSEYPKKTKFSLAIYPSPKISTSVLEPYNSVLATHQLREYADVVFVFDNDAINDICKQRLYIYQPSYTNLNNIIAQVASAMTASIRYESYMNTNLHEFQTNLAPYPRMKFMLSSYAPFLSSERVIYEIPSVSNISESAFEASSMMAKCDPREGRAISYNLMYRGDVVPKDVSISVNAAKAKGAFQYSNQYTNILKCGTTYSQPMVLPGSWMAKLLRSVLYISNNSAITKVFSRINKDFDTMYRKQAFLHWYCREGMEKEEFCEARHDITDIEKDYEEL</sequence>
<evidence type="ECO:0000256" key="6">
    <source>
        <dbReference type="ARBA" id="ARBA00022990"/>
    </source>
</evidence>
<evidence type="ECO:0000256" key="1">
    <source>
        <dbReference type="ARBA" id="ARBA00009636"/>
    </source>
</evidence>
<dbReference type="GO" id="GO:0016787">
    <property type="term" value="F:hydrolase activity"/>
    <property type="evidence" value="ECO:0007669"/>
    <property type="project" value="UniProtKB-KW"/>
</dbReference>
<evidence type="ECO:0000256" key="2">
    <source>
        <dbReference type="ARBA" id="ARBA00022490"/>
    </source>
</evidence>
<dbReference type="InterPro" id="IPR023123">
    <property type="entry name" value="Tubulin_C"/>
</dbReference>
<dbReference type="Gene3D" id="3.30.1330.20">
    <property type="entry name" value="Tubulin/FtsZ, C-terminal domain"/>
    <property type="match status" value="1"/>
</dbReference>
<accession>A0AAU9JBX9</accession>
<dbReference type="InterPro" id="IPR018316">
    <property type="entry name" value="Tubulin/FtsZ_2-layer-sand-dom"/>
</dbReference>
<dbReference type="GO" id="GO:0005200">
    <property type="term" value="F:structural constituent of cytoskeleton"/>
    <property type="evidence" value="ECO:0007669"/>
    <property type="project" value="InterPro"/>
</dbReference>
<name>A0AAU9JBX9_9CILI</name>
<keyword evidence="3 9" id="KW-0493">Microtubule</keyword>
<dbReference type="EMBL" id="CAJZBQ010000027">
    <property type="protein sequence ID" value="CAG9321093.1"/>
    <property type="molecule type" value="Genomic_DNA"/>
</dbReference>
<organism evidence="12 13">
    <name type="scientific">Blepharisma stoltei</name>
    <dbReference type="NCBI Taxonomy" id="1481888"/>
    <lineage>
        <taxon>Eukaryota</taxon>
        <taxon>Sar</taxon>
        <taxon>Alveolata</taxon>
        <taxon>Ciliophora</taxon>
        <taxon>Postciliodesmatophora</taxon>
        <taxon>Heterotrichea</taxon>
        <taxon>Heterotrichida</taxon>
        <taxon>Blepharismidae</taxon>
        <taxon>Blepharisma</taxon>
    </lineage>
</organism>
<keyword evidence="13" id="KW-1185">Reference proteome</keyword>
<dbReference type="PANTHER" id="PTHR11588">
    <property type="entry name" value="TUBULIN"/>
    <property type="match status" value="1"/>
</dbReference>
<reference evidence="12" key="1">
    <citation type="submission" date="2021-09" db="EMBL/GenBank/DDBJ databases">
        <authorList>
            <consortium name="AG Swart"/>
            <person name="Singh M."/>
            <person name="Singh A."/>
            <person name="Seah K."/>
            <person name="Emmerich C."/>
        </authorList>
    </citation>
    <scope>NUCLEOTIDE SEQUENCE</scope>
    <source>
        <strain evidence="12">ATCC30299</strain>
    </source>
</reference>
<dbReference type="CDD" id="cd02186">
    <property type="entry name" value="alpha_tubulin"/>
    <property type="match status" value="1"/>
</dbReference>
<evidence type="ECO:0000256" key="5">
    <source>
        <dbReference type="ARBA" id="ARBA00022801"/>
    </source>
</evidence>
<evidence type="ECO:0000256" key="4">
    <source>
        <dbReference type="ARBA" id="ARBA00022741"/>
    </source>
</evidence>
<dbReference type="GO" id="GO:0005874">
    <property type="term" value="C:microtubule"/>
    <property type="evidence" value="ECO:0007669"/>
    <property type="project" value="UniProtKB-KW"/>
</dbReference>
<proteinExistence type="inferred from homology"/>
<comment type="catalytic activity">
    <reaction evidence="8">
        <text>GTP + H2O = GDP + phosphate + H(+)</text>
        <dbReference type="Rhea" id="RHEA:19669"/>
        <dbReference type="ChEBI" id="CHEBI:15377"/>
        <dbReference type="ChEBI" id="CHEBI:15378"/>
        <dbReference type="ChEBI" id="CHEBI:37565"/>
        <dbReference type="ChEBI" id="CHEBI:43474"/>
        <dbReference type="ChEBI" id="CHEBI:58189"/>
    </reaction>
    <physiologicalReaction direction="left-to-right" evidence="8">
        <dbReference type="Rhea" id="RHEA:19670"/>
    </physiologicalReaction>
</comment>
<keyword evidence="6" id="KW-0007">Acetylation</keyword>
<dbReference type="Gene3D" id="3.40.50.1440">
    <property type="entry name" value="Tubulin/FtsZ, GTPase domain"/>
    <property type="match status" value="1"/>
</dbReference>
<keyword evidence="5" id="KW-0378">Hydrolase</keyword>
<evidence type="ECO:0000256" key="9">
    <source>
        <dbReference type="RuleBase" id="RU000352"/>
    </source>
</evidence>
<keyword evidence="7 9" id="KW-0342">GTP-binding</keyword>